<keyword evidence="4" id="KW-1185">Reference proteome</keyword>
<feature type="compositionally biased region" description="Low complexity" evidence="1">
    <location>
        <begin position="306"/>
        <end position="321"/>
    </location>
</feature>
<proteinExistence type="predicted"/>
<evidence type="ECO:0000256" key="2">
    <source>
        <dbReference type="SAM" id="Phobius"/>
    </source>
</evidence>
<feature type="compositionally biased region" description="Polar residues" evidence="1">
    <location>
        <begin position="903"/>
        <end position="915"/>
    </location>
</feature>
<feature type="compositionally biased region" description="Low complexity" evidence="1">
    <location>
        <begin position="668"/>
        <end position="682"/>
    </location>
</feature>
<feature type="compositionally biased region" description="Low complexity" evidence="1">
    <location>
        <begin position="201"/>
        <end position="214"/>
    </location>
</feature>
<feature type="compositionally biased region" description="Low complexity" evidence="1">
    <location>
        <begin position="61"/>
        <end position="77"/>
    </location>
</feature>
<evidence type="ECO:0000313" key="3">
    <source>
        <dbReference type="EMBL" id="RJL23548.1"/>
    </source>
</evidence>
<feature type="compositionally biased region" description="Low complexity" evidence="1">
    <location>
        <begin position="1"/>
        <end position="16"/>
    </location>
</feature>
<comment type="caution">
    <text evidence="3">The sequence shown here is derived from an EMBL/GenBank/DDBJ whole genome shotgun (WGS) entry which is preliminary data.</text>
</comment>
<feature type="compositionally biased region" description="Low complexity" evidence="1">
    <location>
        <begin position="440"/>
        <end position="456"/>
    </location>
</feature>
<keyword evidence="2" id="KW-1133">Transmembrane helix</keyword>
<dbReference type="Proteomes" id="UP000265768">
    <property type="component" value="Unassembled WGS sequence"/>
</dbReference>
<feature type="compositionally biased region" description="Gly residues" evidence="1">
    <location>
        <begin position="805"/>
        <end position="819"/>
    </location>
</feature>
<feature type="compositionally biased region" description="Low complexity" evidence="1">
    <location>
        <begin position="346"/>
        <end position="357"/>
    </location>
</feature>
<feature type="compositionally biased region" description="Pro residues" evidence="1">
    <location>
        <begin position="834"/>
        <end position="846"/>
    </location>
</feature>
<sequence>MRDGAAARPAPSAGADWYLPDGHPASPPHPAGDAARQHPGQGPAAPAPYGGPPAPPPAWGPPQAGGSPWAPPAAESPVDWFGDDPRMDESPGVPVWPLPPVPPARESADGPPPLAAPHDVTAEKTIPFRAPAPGAPGPTQPGEYGGAPAWAPRGDQAPGHTPSGPGFGTESPWGAQPAEGATGVATPPGGMPASPGPSAHPGPGGASPAPDTAGQGFGAESPWGRPAYGQDAREAATQAAPGHPAFPPGVPAARPGEVPWGPGDAGHGGPHATGGEGTSGAPGGPAGPDARTPHDPFAGPPPAPGHAPGHAPGPAAPDRPALGQAWPQSPEGGDLAGPSGYGVHGAPGHAPVPAAAPGGPGAAAGPGSPWGPGPAQGSQDGPHAAPATGDSRTSGPGGPGQPVAPGGFAGTAGQGASVSTDPAARPGFEGGPARDHRAPGDAGQAAQAAGPGQAAPPAAPAHGDDSPWAPPRPAAQGAADGAPGDGRTGDTPGGASAPGRQDTAFAGPAPTGAGAHATPGSPWAPPAAHGQEPPGEPAAGTTARAGAFPYRSPDPAGQGDSAWAPQEGRPTASEALVGSTPTRDGAQATGPDHGQNTPVGPDRDQGANPGRPAAGGAVQGAPGTGQAASSPGQGAPGTAQAAPGTGQENPDGAQGGPSGEPSGPHQQVHPSAAHAVPPADAARGGGERPRDAQNPEQGTPEENASGKLPKREKSGGVQQHHVPQPPSGDQTRQLPVSGPGQNPADQPGQNTPNQGAAGPTTPSQGIPLQNTPAQTGQNPAVPAQTGQTPAVPGQNGPSQDAPGQTGPGKSGPGNNGAGQGAPVAAERDAFTPPSAEPPPLPAPAEPETPKKGRKKVLIGVAAVAGLALVAAGGFFGYRALDDGRTSTASRPIPSNKPLPEVPGNQQPRTDTSRINSVKTDPKLMGVGEAFPSDEITLSGKKFTRVQTKLDADCSKAAVGPFANALRKQKCQRVVRATFVDSEKKYAITTGVAVMPTREAAVAADKAKNLKNNLWFRGLPGPKSSAATKVHVAGGYAAGLVWGRYIVFSYATYADGHTPAKDEKDLAPVSDAFRDYAVIPIEKRATA</sequence>
<feature type="compositionally biased region" description="Gly residues" evidence="1">
    <location>
        <begin position="263"/>
        <end position="286"/>
    </location>
</feature>
<dbReference type="EMBL" id="QZEY01000018">
    <property type="protein sequence ID" value="RJL23548.1"/>
    <property type="molecule type" value="Genomic_DNA"/>
</dbReference>
<feature type="compositionally biased region" description="Pro residues" evidence="1">
    <location>
        <begin position="45"/>
        <end position="60"/>
    </location>
</feature>
<keyword evidence="2" id="KW-0472">Membrane</keyword>
<feature type="compositionally biased region" description="Polar residues" evidence="1">
    <location>
        <begin position="727"/>
        <end position="788"/>
    </location>
</feature>
<gene>
    <name evidence="3" type="ORF">D5H75_32085</name>
</gene>
<name>A0A3A4AQG6_9ACTN</name>
<feature type="transmembrane region" description="Helical" evidence="2">
    <location>
        <begin position="856"/>
        <end position="880"/>
    </location>
</feature>
<evidence type="ECO:0000313" key="4">
    <source>
        <dbReference type="Proteomes" id="UP000265768"/>
    </source>
</evidence>
<reference evidence="3 4" key="1">
    <citation type="submission" date="2018-09" db="EMBL/GenBank/DDBJ databases">
        <title>YIM 75507 draft genome.</title>
        <authorList>
            <person name="Tang S."/>
            <person name="Feng Y."/>
        </authorList>
    </citation>
    <scope>NUCLEOTIDE SEQUENCE [LARGE SCALE GENOMIC DNA]</scope>
    <source>
        <strain evidence="3 4">YIM 75507</strain>
    </source>
</reference>
<evidence type="ECO:0000256" key="1">
    <source>
        <dbReference type="SAM" id="MobiDB-lite"/>
    </source>
</evidence>
<feature type="region of interest" description="Disordered" evidence="1">
    <location>
        <begin position="884"/>
        <end position="915"/>
    </location>
</feature>
<protein>
    <submittedName>
        <fullName evidence="3">Uncharacterized protein</fullName>
    </submittedName>
</protein>
<feature type="compositionally biased region" description="Low complexity" evidence="1">
    <location>
        <begin position="503"/>
        <end position="520"/>
    </location>
</feature>
<feature type="compositionally biased region" description="Pro residues" evidence="1">
    <location>
        <begin position="94"/>
        <end position="103"/>
    </location>
</feature>
<accession>A0A3A4AQG6</accession>
<dbReference type="AlphaFoldDB" id="A0A3A4AQG6"/>
<feature type="region of interest" description="Disordered" evidence="1">
    <location>
        <begin position="1"/>
        <end position="850"/>
    </location>
</feature>
<organism evidence="3 4">
    <name type="scientific">Bailinhaonella thermotolerans</name>
    <dbReference type="NCBI Taxonomy" id="1070861"/>
    <lineage>
        <taxon>Bacteria</taxon>
        <taxon>Bacillati</taxon>
        <taxon>Actinomycetota</taxon>
        <taxon>Actinomycetes</taxon>
        <taxon>Streptosporangiales</taxon>
        <taxon>Streptosporangiaceae</taxon>
        <taxon>Bailinhaonella</taxon>
    </lineage>
</organism>
<keyword evidence="2" id="KW-0812">Transmembrane</keyword>
<feature type="compositionally biased region" description="Gly residues" evidence="1">
    <location>
        <begin position="358"/>
        <end position="370"/>
    </location>
</feature>
<feature type="compositionally biased region" description="Low complexity" evidence="1">
    <location>
        <begin position="606"/>
        <end position="647"/>
    </location>
</feature>